<dbReference type="SUPFAM" id="SSF50331">
    <property type="entry name" value="MOP-like"/>
    <property type="match status" value="1"/>
</dbReference>
<evidence type="ECO:0000256" key="2">
    <source>
        <dbReference type="PROSITE-ProRule" id="PRU01213"/>
    </source>
</evidence>
<dbReference type="Pfam" id="PF03459">
    <property type="entry name" value="TOBE"/>
    <property type="match status" value="1"/>
</dbReference>
<dbReference type="InterPro" id="IPR004606">
    <property type="entry name" value="Mop_domain"/>
</dbReference>
<dbReference type="GO" id="GO:0015689">
    <property type="term" value="P:molybdate ion transport"/>
    <property type="evidence" value="ECO:0007669"/>
    <property type="project" value="InterPro"/>
</dbReference>
<dbReference type="InterPro" id="IPR008995">
    <property type="entry name" value="Mo/tungstate-bd_C_term_dom"/>
</dbReference>
<sequence length="68" mass="6990">MKLSARNQLVGKVIEIKEGAVNASVTVDIGGGNIIKSTISLEAVKDLELKIGSDVTAIIKATSVLLGV</sequence>
<reference evidence="4 5" key="1">
    <citation type="submission" date="2016-11" db="EMBL/GenBank/DDBJ databases">
        <authorList>
            <person name="Jaros S."/>
            <person name="Januszkiewicz K."/>
            <person name="Wedrychowicz H."/>
        </authorList>
    </citation>
    <scope>NUCLEOTIDE SEQUENCE [LARGE SCALE GENOMIC DNA]</scope>
    <source>
        <strain evidence="4 5">DSM 6191</strain>
    </source>
</reference>
<dbReference type="NCBIfam" id="TIGR00638">
    <property type="entry name" value="Mop"/>
    <property type="match status" value="1"/>
</dbReference>
<dbReference type="Proteomes" id="UP000184241">
    <property type="component" value="Unassembled WGS sequence"/>
</dbReference>
<evidence type="ECO:0000313" key="4">
    <source>
        <dbReference type="EMBL" id="SHI79595.1"/>
    </source>
</evidence>
<dbReference type="EMBL" id="FQXU01000020">
    <property type="protein sequence ID" value="SHI79595.1"/>
    <property type="molecule type" value="Genomic_DNA"/>
</dbReference>
<protein>
    <submittedName>
        <fullName evidence="4">Molybdenum-pterin binding domain-containing protein</fullName>
    </submittedName>
</protein>
<dbReference type="AlphaFoldDB" id="A0A1M6E2H6"/>
<dbReference type="InterPro" id="IPR005116">
    <property type="entry name" value="Transp-assoc_OB_typ1"/>
</dbReference>
<dbReference type="RefSeq" id="WP_073022665.1">
    <property type="nucleotide sequence ID" value="NZ_FQXU01000020.1"/>
</dbReference>
<organism evidence="4 5">
    <name type="scientific">Clostridium intestinale DSM 6191</name>
    <dbReference type="NCBI Taxonomy" id="1121320"/>
    <lineage>
        <taxon>Bacteria</taxon>
        <taxon>Bacillati</taxon>
        <taxon>Bacillota</taxon>
        <taxon>Clostridia</taxon>
        <taxon>Eubacteriales</taxon>
        <taxon>Clostridiaceae</taxon>
        <taxon>Clostridium</taxon>
    </lineage>
</organism>
<evidence type="ECO:0000259" key="3">
    <source>
        <dbReference type="PROSITE" id="PS51866"/>
    </source>
</evidence>
<evidence type="ECO:0000313" key="5">
    <source>
        <dbReference type="Proteomes" id="UP000184241"/>
    </source>
</evidence>
<proteinExistence type="predicted"/>
<gene>
    <name evidence="4" type="ORF">SAMN02745941_04366</name>
</gene>
<dbReference type="PROSITE" id="PS51866">
    <property type="entry name" value="MOP"/>
    <property type="match status" value="1"/>
</dbReference>
<accession>A0A1M6E2H6</accession>
<name>A0A1M6E2H6_9CLOT</name>
<keyword evidence="1 2" id="KW-0500">Molybdenum</keyword>
<dbReference type="Gene3D" id="2.40.50.100">
    <property type="match status" value="1"/>
</dbReference>
<feature type="domain" description="Mop" evidence="3">
    <location>
        <begin position="2"/>
        <end position="68"/>
    </location>
</feature>
<evidence type="ECO:0000256" key="1">
    <source>
        <dbReference type="ARBA" id="ARBA00022505"/>
    </source>
</evidence>